<dbReference type="EMBL" id="CP140154">
    <property type="protein sequence ID" value="WQG89323.1"/>
    <property type="molecule type" value="Genomic_DNA"/>
</dbReference>
<accession>A0A1K1LLE2</accession>
<dbReference type="EMBL" id="FPIZ01000001">
    <property type="protein sequence ID" value="SFW11690.1"/>
    <property type="molecule type" value="Genomic_DNA"/>
</dbReference>
<evidence type="ECO:0000313" key="2">
    <source>
        <dbReference type="EMBL" id="WQG89323.1"/>
    </source>
</evidence>
<reference evidence="1 3" key="1">
    <citation type="submission" date="2016-11" db="EMBL/GenBank/DDBJ databases">
        <authorList>
            <person name="Jaros S."/>
            <person name="Januszkiewicz K."/>
            <person name="Wedrychowicz H."/>
        </authorList>
    </citation>
    <scope>NUCLEOTIDE SEQUENCE [LARGE SCALE GENOMIC DNA]</scope>
    <source>
        <strain evidence="1 3">DSM 784</strain>
    </source>
</reference>
<evidence type="ECO:0000313" key="3">
    <source>
        <dbReference type="Proteomes" id="UP000183788"/>
    </source>
</evidence>
<evidence type="ECO:0000313" key="4">
    <source>
        <dbReference type="Proteomes" id="UP001326715"/>
    </source>
</evidence>
<organism evidence="1 3">
    <name type="scientific">Chitinophaga sancti</name>
    <dbReference type="NCBI Taxonomy" id="1004"/>
    <lineage>
        <taxon>Bacteria</taxon>
        <taxon>Pseudomonadati</taxon>
        <taxon>Bacteroidota</taxon>
        <taxon>Chitinophagia</taxon>
        <taxon>Chitinophagales</taxon>
        <taxon>Chitinophagaceae</taxon>
        <taxon>Chitinophaga</taxon>
    </lineage>
</organism>
<sequence length="200" mass="23045">MANTQHLSKIFLSASIPDPERNRIYYDTADIMAIRDAVRALATVIIPHSKLVWGGHPSITPLIRYVLQRLGRNVQDHVILYQSLFFEKGFIDDNKVFEHVIYTERYPTIKESIAHMRERMLSEHRFDAAVFIGGMEGIIEEYEIFKEKHPKALIIPVASTGAAARILYENLDEPFGVILKNSYAYMALFRELLLDNHNNI</sequence>
<reference evidence="2 4" key="2">
    <citation type="submission" date="2023-11" db="EMBL/GenBank/DDBJ databases">
        <title>MicrobeMod: A computational toolkit for identifying prokaryotic methylation and restriction-modification with nanopore sequencing.</title>
        <authorList>
            <person name="Crits-Christoph A."/>
            <person name="Kang S.C."/>
            <person name="Lee H."/>
            <person name="Ostrov N."/>
        </authorList>
    </citation>
    <scope>NUCLEOTIDE SEQUENCE [LARGE SCALE GENOMIC DNA]</scope>
    <source>
        <strain evidence="2 4">ATCC 23090</strain>
    </source>
</reference>
<keyword evidence="4" id="KW-1185">Reference proteome</keyword>
<dbReference type="OrthoDB" id="5525437at2"/>
<dbReference type="InterPro" id="IPR041197">
    <property type="entry name" value="LD_cluster3"/>
</dbReference>
<protein>
    <submittedName>
        <fullName evidence="1">Uncharacterized protein</fullName>
    </submittedName>
</protein>
<dbReference type="RefSeq" id="WP_072356423.1">
    <property type="nucleotide sequence ID" value="NZ_CP139972.1"/>
</dbReference>
<gene>
    <name evidence="1" type="ORF">SAMN05661012_00003</name>
    <name evidence="2" type="ORF">SR876_30800</name>
</gene>
<dbReference type="Proteomes" id="UP001326715">
    <property type="component" value="Chromosome"/>
</dbReference>
<dbReference type="Pfam" id="PF18180">
    <property type="entry name" value="LD_cluster3"/>
    <property type="match status" value="1"/>
</dbReference>
<dbReference type="AlphaFoldDB" id="A0A1K1LLE2"/>
<name>A0A1K1LLE2_9BACT</name>
<dbReference type="STRING" id="1004.SAMN05661012_00003"/>
<dbReference type="Proteomes" id="UP000183788">
    <property type="component" value="Unassembled WGS sequence"/>
</dbReference>
<proteinExistence type="predicted"/>
<evidence type="ECO:0000313" key="1">
    <source>
        <dbReference type="EMBL" id="SFW11690.1"/>
    </source>
</evidence>